<evidence type="ECO:0000256" key="3">
    <source>
        <dbReference type="ARBA" id="ARBA00022490"/>
    </source>
</evidence>
<accession>A0A840V8G1</accession>
<dbReference type="Proteomes" id="UP000557717">
    <property type="component" value="Unassembled WGS sequence"/>
</dbReference>
<evidence type="ECO:0000256" key="9">
    <source>
        <dbReference type="ARBA" id="ARBA00037420"/>
    </source>
</evidence>
<evidence type="ECO:0000256" key="8">
    <source>
        <dbReference type="ARBA" id="ARBA00032824"/>
    </source>
</evidence>
<dbReference type="PIRSF" id="PIRSF000239">
    <property type="entry name" value="AHPC"/>
    <property type="match status" value="1"/>
</dbReference>
<dbReference type="GO" id="GO:0008379">
    <property type="term" value="F:thioredoxin peroxidase activity"/>
    <property type="evidence" value="ECO:0007669"/>
    <property type="project" value="TreeGrafter"/>
</dbReference>
<evidence type="ECO:0000256" key="1">
    <source>
        <dbReference type="ARBA" id="ARBA00004496"/>
    </source>
</evidence>
<evidence type="ECO:0000256" key="6">
    <source>
        <dbReference type="ARBA" id="ARBA00023157"/>
    </source>
</evidence>
<dbReference type="PANTHER" id="PTHR10681">
    <property type="entry name" value="THIOREDOXIN PEROXIDASE"/>
    <property type="match status" value="1"/>
</dbReference>
<comment type="similarity">
    <text evidence="2">Belongs to the peroxiredoxin family. AhpC/Prx1 subfamily.</text>
</comment>
<evidence type="ECO:0000256" key="4">
    <source>
        <dbReference type="ARBA" id="ARBA00022559"/>
    </source>
</evidence>
<dbReference type="GO" id="GO:0033554">
    <property type="term" value="P:cellular response to stress"/>
    <property type="evidence" value="ECO:0007669"/>
    <property type="project" value="TreeGrafter"/>
</dbReference>
<comment type="function">
    <text evidence="9">Thiol-specific peroxidase that catalyzes the reduction of hydrogen peroxide and organic hydroperoxides to water and alcohols, respectively. Plays a role in cell protection against oxidative stress by detoxifying peroxides.</text>
</comment>
<evidence type="ECO:0000313" key="12">
    <source>
        <dbReference type="EMBL" id="MBB5350240.1"/>
    </source>
</evidence>
<dbReference type="RefSeq" id="WP_184015397.1">
    <property type="nucleotide sequence ID" value="NZ_JACHFD010000002.1"/>
</dbReference>
<evidence type="ECO:0000259" key="11">
    <source>
        <dbReference type="PROSITE" id="PS51352"/>
    </source>
</evidence>
<keyword evidence="3" id="KW-0963">Cytoplasm</keyword>
<dbReference type="AlphaFoldDB" id="A0A840V8G1"/>
<evidence type="ECO:0000256" key="5">
    <source>
        <dbReference type="ARBA" id="ARBA00023002"/>
    </source>
</evidence>
<keyword evidence="4 12" id="KW-0575">Peroxidase</keyword>
<dbReference type="InterPro" id="IPR013766">
    <property type="entry name" value="Thioredoxin_domain"/>
</dbReference>
<feature type="active site" description="Cysteine sulfenic acid (-SOH) intermediate; for peroxidase activity" evidence="10">
    <location>
        <position position="50"/>
    </location>
</feature>
<dbReference type="Pfam" id="PF10417">
    <property type="entry name" value="1-cysPrx_C"/>
    <property type="match status" value="1"/>
</dbReference>
<evidence type="ECO:0000313" key="13">
    <source>
        <dbReference type="Proteomes" id="UP000557717"/>
    </source>
</evidence>
<reference evidence="12 13" key="1">
    <citation type="submission" date="2020-08" db="EMBL/GenBank/DDBJ databases">
        <title>Genomic Encyclopedia of Type Strains, Phase IV (KMG-IV): sequencing the most valuable type-strain genomes for metagenomic binning, comparative biology and taxonomic classification.</title>
        <authorList>
            <person name="Goeker M."/>
        </authorList>
    </citation>
    <scope>NUCLEOTIDE SEQUENCE [LARGE SCALE GENOMIC DNA]</scope>
    <source>
        <strain evidence="12 13">YC6886</strain>
    </source>
</reference>
<sequence length="209" mass="23605">MPVLVGKKAPGFRAKAVQREAIIEDFSLEQFLGKKYVVFFFYPKDFTFVCPTELHRFQEELAEFEKRDVAVVGCSTDSEFSHWAWLNTPREKGGIEGVTYPLVADINKTISEDYDVLAGEPTVDEEGNYVVEGELVAYRGLFLIDKAGIVRHQVVNDMPLGRSIRECLRVVDALQHFEEFGEVCPMDWQKGDKGMTADHKGVSDYLGGQ</sequence>
<dbReference type="PANTHER" id="PTHR10681:SF128">
    <property type="entry name" value="THIOREDOXIN-DEPENDENT PEROXIDE REDUCTASE, MITOCHONDRIAL"/>
    <property type="match status" value="1"/>
</dbReference>
<name>A0A840V8G1_9BACT</name>
<organism evidence="12 13">
    <name type="scientific">Haloferula luteola</name>
    <dbReference type="NCBI Taxonomy" id="595692"/>
    <lineage>
        <taxon>Bacteria</taxon>
        <taxon>Pseudomonadati</taxon>
        <taxon>Verrucomicrobiota</taxon>
        <taxon>Verrucomicrobiia</taxon>
        <taxon>Verrucomicrobiales</taxon>
        <taxon>Verrucomicrobiaceae</taxon>
        <taxon>Haloferula</taxon>
    </lineage>
</organism>
<comment type="caution">
    <text evidence="12">The sequence shown here is derived from an EMBL/GenBank/DDBJ whole genome shotgun (WGS) entry which is preliminary data.</text>
</comment>
<keyword evidence="13" id="KW-1185">Reference proteome</keyword>
<dbReference type="EMBL" id="JACHFD010000002">
    <property type="protein sequence ID" value="MBB5350240.1"/>
    <property type="molecule type" value="Genomic_DNA"/>
</dbReference>
<protein>
    <recommendedName>
        <fullName evidence="8">Thioredoxin peroxidase</fullName>
    </recommendedName>
</protein>
<dbReference type="GO" id="GO:0042744">
    <property type="term" value="P:hydrogen peroxide catabolic process"/>
    <property type="evidence" value="ECO:0007669"/>
    <property type="project" value="TreeGrafter"/>
</dbReference>
<dbReference type="InterPro" id="IPR036249">
    <property type="entry name" value="Thioredoxin-like_sf"/>
</dbReference>
<gene>
    <name evidence="12" type="ORF">HNR46_000464</name>
</gene>
<keyword evidence="6" id="KW-1015">Disulfide bond</keyword>
<dbReference type="CDD" id="cd03015">
    <property type="entry name" value="PRX_Typ2cys"/>
    <property type="match status" value="1"/>
</dbReference>
<dbReference type="Gene3D" id="3.40.30.10">
    <property type="entry name" value="Glutaredoxin"/>
    <property type="match status" value="1"/>
</dbReference>
<dbReference type="InterPro" id="IPR000866">
    <property type="entry name" value="AhpC/TSA"/>
</dbReference>
<dbReference type="FunFam" id="3.40.30.10:FF:000002">
    <property type="entry name" value="Alkyl hydroperoxide reductase C"/>
    <property type="match status" value="1"/>
</dbReference>
<comment type="subcellular location">
    <subcellularLocation>
        <location evidence="1">Cytoplasm</location>
    </subcellularLocation>
</comment>
<dbReference type="InterPro" id="IPR019479">
    <property type="entry name" value="Peroxiredoxin_C"/>
</dbReference>
<evidence type="ECO:0000256" key="10">
    <source>
        <dbReference type="PIRSR" id="PIRSR000239-1"/>
    </source>
</evidence>
<dbReference type="InterPro" id="IPR050217">
    <property type="entry name" value="Peroxiredoxin"/>
</dbReference>
<dbReference type="SUPFAM" id="SSF52833">
    <property type="entry name" value="Thioredoxin-like"/>
    <property type="match status" value="1"/>
</dbReference>
<keyword evidence="5 12" id="KW-0560">Oxidoreductase</keyword>
<feature type="domain" description="Thioredoxin" evidence="11">
    <location>
        <begin position="3"/>
        <end position="176"/>
    </location>
</feature>
<dbReference type="Pfam" id="PF00578">
    <property type="entry name" value="AhpC-TSA"/>
    <property type="match status" value="1"/>
</dbReference>
<dbReference type="InterPro" id="IPR024706">
    <property type="entry name" value="Peroxiredoxin_AhpC-typ"/>
</dbReference>
<evidence type="ECO:0000256" key="2">
    <source>
        <dbReference type="ARBA" id="ARBA00009796"/>
    </source>
</evidence>
<evidence type="ECO:0000256" key="7">
    <source>
        <dbReference type="ARBA" id="ARBA00023284"/>
    </source>
</evidence>
<proteinExistence type="inferred from homology"/>
<dbReference type="GO" id="GO:0005829">
    <property type="term" value="C:cytosol"/>
    <property type="evidence" value="ECO:0007669"/>
    <property type="project" value="TreeGrafter"/>
</dbReference>
<keyword evidence="7" id="KW-0676">Redox-active center</keyword>
<dbReference type="GO" id="GO:0006979">
    <property type="term" value="P:response to oxidative stress"/>
    <property type="evidence" value="ECO:0007669"/>
    <property type="project" value="TreeGrafter"/>
</dbReference>
<dbReference type="GO" id="GO:0045454">
    <property type="term" value="P:cell redox homeostasis"/>
    <property type="evidence" value="ECO:0007669"/>
    <property type="project" value="TreeGrafter"/>
</dbReference>
<dbReference type="PROSITE" id="PS51352">
    <property type="entry name" value="THIOREDOXIN_2"/>
    <property type="match status" value="1"/>
</dbReference>